<name>A0A4T0TSQ3_9BASI</name>
<dbReference type="Gene3D" id="3.40.50.11350">
    <property type="match status" value="1"/>
</dbReference>
<keyword evidence="2" id="KW-0472">Membrane</keyword>
<sequence length="613" mass="68749">MASRSTVNLNNYEQQDEEAGEEYAMLPNSSSRTPLNGTRSDGYSPLSGTAAASKKPWGNKRKALIFVGLSFVFGFIIHIAYTLATDFKSNRSDVSGPSKAILDNENLSSDPMSFVPGHSKNKSKQDLKDLVQSTNGYFIRDFSVWLGWNNIRYIIESSLLHAQILNRTAILPGYVYARACEFDQATCGAFAEQVNRGKATGDPEWNDLPESEQQGWKIPLGVMVDLDHLSETYKNFMTLDEYFDLEGLSADVMDYTKATNGQWQQHYNNGNKYHAIENDQWDPPNIVRVDIVGEKPEADPKAVPVGLTAADVEEIFGEEVLIDWPYLRVALQARGFKMPEDSTGALAALGYRLLYTYDQIQGMDFLKSPINPITQVAKESSLRGLYEDGYNVKSKLFHVKGEIHLYRRAGSLRFTSPEARDNFKEIILEYLKPLPRIYQVATIVDARMREMNQGRAWASAHMRRGDFESHGWAMEANFKDHLARIMNHLDSGIDVINKKPKYLHKIPGEDTLPGLPKKGDHFYIGTDERNTTNLEYLRSQGGVLLSDILTPTDRDEIGPMGLFTDVLALLDQVIMSEGAYFYGHALSSVAGGVVNFRTAAGYDEKCTLVAFFT</sequence>
<feature type="region of interest" description="Disordered" evidence="1">
    <location>
        <begin position="99"/>
        <end position="126"/>
    </location>
</feature>
<feature type="compositionally biased region" description="Polar residues" evidence="1">
    <location>
        <begin position="1"/>
        <end position="13"/>
    </location>
</feature>
<dbReference type="CDD" id="cd11296">
    <property type="entry name" value="O-FucT_like"/>
    <property type="match status" value="1"/>
</dbReference>
<comment type="caution">
    <text evidence="3">The sequence shown here is derived from an EMBL/GenBank/DDBJ whole genome shotgun (WGS) entry which is preliminary data.</text>
</comment>
<proteinExistence type="predicted"/>
<evidence type="ECO:0008006" key="5">
    <source>
        <dbReference type="Google" id="ProtNLM"/>
    </source>
</evidence>
<evidence type="ECO:0000313" key="4">
    <source>
        <dbReference type="Proteomes" id="UP000310708"/>
    </source>
</evidence>
<reference evidence="3 4" key="1">
    <citation type="submission" date="2019-03" db="EMBL/GenBank/DDBJ databases">
        <title>Sequencing 25 genomes of Wallemia mellicola.</title>
        <authorList>
            <person name="Gostincar C."/>
        </authorList>
    </citation>
    <scope>NUCLEOTIDE SEQUENCE [LARGE SCALE GENOMIC DNA]</scope>
    <source>
        <strain evidence="3 4">EXF-757</strain>
    </source>
</reference>
<evidence type="ECO:0000256" key="2">
    <source>
        <dbReference type="SAM" id="Phobius"/>
    </source>
</evidence>
<dbReference type="Proteomes" id="UP000310708">
    <property type="component" value="Unassembled WGS sequence"/>
</dbReference>
<accession>A0A4T0TSQ3</accession>
<dbReference type="EMBL" id="SPRX01000008">
    <property type="protein sequence ID" value="TIC68227.1"/>
    <property type="molecule type" value="Genomic_DNA"/>
</dbReference>
<keyword evidence="2" id="KW-0812">Transmembrane</keyword>
<keyword evidence="2" id="KW-1133">Transmembrane helix</keyword>
<feature type="transmembrane region" description="Helical" evidence="2">
    <location>
        <begin position="63"/>
        <end position="84"/>
    </location>
</feature>
<gene>
    <name evidence="3" type="ORF">E3Q01_00941</name>
</gene>
<feature type="compositionally biased region" description="Polar residues" evidence="1">
    <location>
        <begin position="27"/>
        <end position="41"/>
    </location>
</feature>
<dbReference type="AlphaFoldDB" id="A0A4T0TSQ3"/>
<organism evidence="3 4">
    <name type="scientific">Wallemia mellicola</name>
    <dbReference type="NCBI Taxonomy" id="1708541"/>
    <lineage>
        <taxon>Eukaryota</taxon>
        <taxon>Fungi</taxon>
        <taxon>Dikarya</taxon>
        <taxon>Basidiomycota</taxon>
        <taxon>Wallemiomycotina</taxon>
        <taxon>Wallemiomycetes</taxon>
        <taxon>Wallemiales</taxon>
        <taxon>Wallemiaceae</taxon>
        <taxon>Wallemia</taxon>
    </lineage>
</organism>
<protein>
    <recommendedName>
        <fullName evidence="5">O-fucosyltransferase family protein</fullName>
    </recommendedName>
</protein>
<evidence type="ECO:0000256" key="1">
    <source>
        <dbReference type="SAM" id="MobiDB-lite"/>
    </source>
</evidence>
<feature type="region of interest" description="Disordered" evidence="1">
    <location>
        <begin position="1"/>
        <end position="54"/>
    </location>
</feature>
<evidence type="ECO:0000313" key="3">
    <source>
        <dbReference type="EMBL" id="TIC68227.1"/>
    </source>
</evidence>